<dbReference type="AlphaFoldDB" id="A0A5S6R0A5"/>
<keyword evidence="2" id="KW-1185">Reference proteome</keyword>
<reference evidence="3" key="1">
    <citation type="submission" date="2019-12" db="UniProtKB">
        <authorList>
            <consortium name="WormBaseParasite"/>
        </authorList>
    </citation>
    <scope>IDENTIFICATION</scope>
</reference>
<dbReference type="InterPro" id="IPR056017">
    <property type="entry name" value="DUF7596"/>
</dbReference>
<organism evidence="2 3">
    <name type="scientific">Trichuris muris</name>
    <name type="common">Mouse whipworm</name>
    <dbReference type="NCBI Taxonomy" id="70415"/>
    <lineage>
        <taxon>Eukaryota</taxon>
        <taxon>Metazoa</taxon>
        <taxon>Ecdysozoa</taxon>
        <taxon>Nematoda</taxon>
        <taxon>Enoplea</taxon>
        <taxon>Dorylaimia</taxon>
        <taxon>Trichinellida</taxon>
        <taxon>Trichuridae</taxon>
        <taxon>Trichuris</taxon>
    </lineage>
</organism>
<evidence type="ECO:0000313" key="3">
    <source>
        <dbReference type="WBParaSite" id="TMUE_3000012744.1"/>
    </source>
</evidence>
<feature type="domain" description="DUF7596" evidence="1">
    <location>
        <begin position="59"/>
        <end position="189"/>
    </location>
</feature>
<accession>A0A5S6R0A5</accession>
<proteinExistence type="predicted"/>
<dbReference type="Proteomes" id="UP000046395">
    <property type="component" value="Unassembled WGS sequence"/>
</dbReference>
<evidence type="ECO:0000259" key="1">
    <source>
        <dbReference type="Pfam" id="PF24524"/>
    </source>
</evidence>
<evidence type="ECO:0000313" key="2">
    <source>
        <dbReference type="Proteomes" id="UP000046395"/>
    </source>
</evidence>
<sequence length="373" mass="42520">MLSVKRTTMPGLLPAQHSDPRHQITFKWPQVDSFVKRTISPTSPFIKQMSITVLAHDEKSRTVVATDSIGSKLYGAAAMTVINDSNGYLCFCECDQEMTDCNVVITVDNNDENCLQIRSKAIAKVTHFQGDFMKLHFKKEERCLEAHMFDVLIRKAFGLFDFDHLRNVTYDIPGDSRRIPLFRDQLGFILTDSRQFILLDINIKALDELFSQSYQFRNGESNQHIRVFDLNDPVATALGEFDQEVVGENRFDQLNAVYGKFDSQCIIALQQEGDAQLVNGYALFTNNKIMCLYAKSQSIMTTLLSGVVSRMDKEIKSVTLFSTFNGGIHAWLRDVVSLEFSEGTVYRRLHTRCIPSKIRWDYVYAANIGWQIA</sequence>
<name>A0A5S6R0A5_TRIMR</name>
<protein>
    <recommendedName>
        <fullName evidence="1">DUF7596 domain-containing protein</fullName>
    </recommendedName>
</protein>
<dbReference type="Pfam" id="PF24524">
    <property type="entry name" value="DUF7596"/>
    <property type="match status" value="1"/>
</dbReference>
<dbReference type="WBParaSite" id="TMUE_3000012744.1">
    <property type="protein sequence ID" value="TMUE_3000012744.1"/>
    <property type="gene ID" value="WBGene00301685"/>
</dbReference>